<gene>
    <name evidence="3" type="ORF">F9L04_13255</name>
</gene>
<dbReference type="PANTHER" id="PTHR37813">
    <property type="entry name" value="FELS-2 PROPHAGE PROTEIN"/>
    <property type="match status" value="1"/>
</dbReference>
<evidence type="ECO:0000256" key="1">
    <source>
        <dbReference type="ARBA" id="ARBA00022612"/>
    </source>
</evidence>
<dbReference type="Proteomes" id="UP000481876">
    <property type="component" value="Unassembled WGS sequence"/>
</dbReference>
<dbReference type="NCBIfam" id="TIGR01760">
    <property type="entry name" value="tape_meas_TP901"/>
    <property type="match status" value="1"/>
</dbReference>
<proteinExistence type="predicted"/>
<dbReference type="Pfam" id="PF10145">
    <property type="entry name" value="PhageMin_Tail"/>
    <property type="match status" value="1"/>
</dbReference>
<feature type="domain" description="Phage tail tape measure protein" evidence="2">
    <location>
        <begin position="104"/>
        <end position="306"/>
    </location>
</feature>
<keyword evidence="1" id="KW-1188">Viral release from host cell</keyword>
<organism evidence="3 4">
    <name type="scientific">Brucella anthropi</name>
    <name type="common">Ochrobactrum anthropi</name>
    <dbReference type="NCBI Taxonomy" id="529"/>
    <lineage>
        <taxon>Bacteria</taxon>
        <taxon>Pseudomonadati</taxon>
        <taxon>Pseudomonadota</taxon>
        <taxon>Alphaproteobacteria</taxon>
        <taxon>Hyphomicrobiales</taxon>
        <taxon>Brucellaceae</taxon>
        <taxon>Brucella/Ochrobactrum group</taxon>
        <taxon>Brucella</taxon>
    </lineage>
</organism>
<protein>
    <submittedName>
        <fullName evidence="3">Phage tail tape measure protein</fullName>
    </submittedName>
</protein>
<name>A0A6L3Z4V4_BRUAN</name>
<sequence length="834" mass="86138">MAVLASKLVVSLVDQITGPARGVAAALDGLNRRASRTTSAIMGAGGGFSVGALARNLAGIGLGYVGVREGIGGTVGAAMKFEEAFADVRKVVDGTPAQLSVVRSEILGLSKELPVTADGLAAIYAAAGQSGVALQELTKFSEMAAKVSVAWDTSQGETGDALAKIKTQLGFNVDQIGLHADAINHLANNTASAARDLVEFDKRVAATGKMFGFSDTQTLAFGASMISAGAEAEVAATSFRNMGRALTKGEQATKSQRLAFAKLGLDSTKVSKNMQKDALKTTLNVIERIQQLPKDQHISIASALFGDEARALMPIIADTKELRRELQMVGVEANYSGSAFKEYMVRAETTSNALQLIGNKLKAKGIEIGDGWLPTVKDIGLGLGDVLDTLDKRVGVFDEIEMAVKGLMSGFGYGGEGGTRQMINDLGDLLFGKAFEGDGTQVDQRMVDLARLSTNFRKIGLDLKAFSEDIGAGDILGAAGHVSDAISKMSGTATVLSAVGVAATGAAIISLAGGITRLAFSPFGRIGLASATAITLINAVKGANSIGEFADNLTKLSLVDWVTIGAGLLAVSGPLLGLRNLIVGGASASAAAAATAAGVGSAEKSGSGRKTSAGVGAGRLALGVYSAVDAVSSIPSDEKGLQEMIKANSERSERWNDWLEQNIGTPRSWLGLDNSDKDGVPLWKRLLLGNAADPDFNFREHMGIETKAANSTPAEGVGTGAPATTPTSDIGAAIAAMRERPAWIDELLPPTSSAPSDVSLVGTPSVSITNPVQTMPYGTQDVRVVNPQPPQINNYITLHAQTGATPAELRSEMERLLMGKITAASNGAFSDGGM</sequence>
<dbReference type="RefSeq" id="WP_151663690.1">
    <property type="nucleotide sequence ID" value="NZ_WBWS01000012.1"/>
</dbReference>
<evidence type="ECO:0000313" key="4">
    <source>
        <dbReference type="Proteomes" id="UP000481876"/>
    </source>
</evidence>
<dbReference type="PANTHER" id="PTHR37813:SF1">
    <property type="entry name" value="FELS-2 PROPHAGE PROTEIN"/>
    <property type="match status" value="1"/>
</dbReference>
<accession>A0A6L3Z4V4</accession>
<dbReference type="EMBL" id="WBWS01000012">
    <property type="protein sequence ID" value="KAB2768637.1"/>
    <property type="molecule type" value="Genomic_DNA"/>
</dbReference>
<dbReference type="AlphaFoldDB" id="A0A6L3Z4V4"/>
<dbReference type="InterPro" id="IPR010090">
    <property type="entry name" value="Phage_tape_meas"/>
</dbReference>
<evidence type="ECO:0000259" key="2">
    <source>
        <dbReference type="Pfam" id="PF10145"/>
    </source>
</evidence>
<comment type="caution">
    <text evidence="3">The sequence shown here is derived from an EMBL/GenBank/DDBJ whole genome shotgun (WGS) entry which is preliminary data.</text>
</comment>
<evidence type="ECO:0000313" key="3">
    <source>
        <dbReference type="EMBL" id="KAB2768637.1"/>
    </source>
</evidence>
<reference evidence="3 4" key="1">
    <citation type="submission" date="2019-09" db="EMBL/GenBank/DDBJ databases">
        <title>Taxonomic organization of the family Brucellaceae based on a phylogenomic approach.</title>
        <authorList>
            <person name="Leclercq S."/>
            <person name="Cloeckaert A."/>
            <person name="Zygmunt M.S."/>
        </authorList>
    </citation>
    <scope>NUCLEOTIDE SEQUENCE [LARGE SCALE GENOMIC DNA]</scope>
    <source>
        <strain evidence="3 4">LMG 3313</strain>
    </source>
</reference>